<sequence length="180" mass="18219">MARRSPLTLACLAAAGLLALGACSSPQAPSAAAPAAQHQMPGMDMGAMPGMSHGSGGVELWAVQSGPLGTVVTDGSGHVLHRFDKDSAAPPTSTCTGACATTWQPFLLPDGQQPELMGVDAAKVGTVKRADGGTQLTLAGWPLYTWSRDDGLLSTAEGQGTDSTWYAIAPDGTKAVKAIS</sequence>
<protein>
    <recommendedName>
        <fullName evidence="4">Lipoprotein with Yx(FWY)xxD motif</fullName>
    </recommendedName>
</protein>
<dbReference type="InterPro" id="IPR005297">
    <property type="entry name" value="Lipoprotein_repeat"/>
</dbReference>
<dbReference type="RefSeq" id="WP_344414352.1">
    <property type="nucleotide sequence ID" value="NZ_BAAAQK010000005.1"/>
</dbReference>
<gene>
    <name evidence="2" type="ORF">GCM10009836_17450</name>
</gene>
<evidence type="ECO:0000313" key="3">
    <source>
        <dbReference type="Proteomes" id="UP001500449"/>
    </source>
</evidence>
<accession>A0ABN2MXI2</accession>
<comment type="caution">
    <text evidence="2">The sequence shown here is derived from an EMBL/GenBank/DDBJ whole genome shotgun (WGS) entry which is preliminary data.</text>
</comment>
<feature type="chain" id="PRO_5046375209" description="Lipoprotein with Yx(FWY)xxD motif" evidence="1">
    <location>
        <begin position="29"/>
        <end position="180"/>
    </location>
</feature>
<evidence type="ECO:0000313" key="2">
    <source>
        <dbReference type="EMBL" id="GAA1838932.1"/>
    </source>
</evidence>
<keyword evidence="3" id="KW-1185">Reference proteome</keyword>
<dbReference type="Proteomes" id="UP001500449">
    <property type="component" value="Unassembled WGS sequence"/>
</dbReference>
<feature type="signal peptide" evidence="1">
    <location>
        <begin position="1"/>
        <end position="28"/>
    </location>
</feature>
<organism evidence="2 3">
    <name type="scientific">Pseudonocardia ailaonensis</name>
    <dbReference type="NCBI Taxonomy" id="367279"/>
    <lineage>
        <taxon>Bacteria</taxon>
        <taxon>Bacillati</taxon>
        <taxon>Actinomycetota</taxon>
        <taxon>Actinomycetes</taxon>
        <taxon>Pseudonocardiales</taxon>
        <taxon>Pseudonocardiaceae</taxon>
        <taxon>Pseudonocardia</taxon>
    </lineage>
</organism>
<dbReference type="PANTHER" id="PTHR39335:SF1">
    <property type="entry name" value="BLL4220 PROTEIN"/>
    <property type="match status" value="1"/>
</dbReference>
<name>A0ABN2MXI2_9PSEU</name>
<evidence type="ECO:0008006" key="4">
    <source>
        <dbReference type="Google" id="ProtNLM"/>
    </source>
</evidence>
<dbReference type="EMBL" id="BAAAQK010000005">
    <property type="protein sequence ID" value="GAA1838932.1"/>
    <property type="molecule type" value="Genomic_DNA"/>
</dbReference>
<dbReference type="Pfam" id="PF03640">
    <property type="entry name" value="Lipoprotein_15"/>
    <property type="match status" value="2"/>
</dbReference>
<dbReference type="PANTHER" id="PTHR39335">
    <property type="entry name" value="BLL4220 PROTEIN"/>
    <property type="match status" value="1"/>
</dbReference>
<proteinExistence type="predicted"/>
<reference evidence="2 3" key="1">
    <citation type="journal article" date="2019" name="Int. J. Syst. Evol. Microbiol.">
        <title>The Global Catalogue of Microorganisms (GCM) 10K type strain sequencing project: providing services to taxonomists for standard genome sequencing and annotation.</title>
        <authorList>
            <consortium name="The Broad Institute Genomics Platform"/>
            <consortium name="The Broad Institute Genome Sequencing Center for Infectious Disease"/>
            <person name="Wu L."/>
            <person name="Ma J."/>
        </authorList>
    </citation>
    <scope>NUCLEOTIDE SEQUENCE [LARGE SCALE GENOMIC DNA]</scope>
    <source>
        <strain evidence="2 3">JCM 16009</strain>
    </source>
</reference>
<evidence type="ECO:0000256" key="1">
    <source>
        <dbReference type="SAM" id="SignalP"/>
    </source>
</evidence>
<keyword evidence="1" id="KW-0732">Signal</keyword>
<dbReference type="PROSITE" id="PS51257">
    <property type="entry name" value="PROKAR_LIPOPROTEIN"/>
    <property type="match status" value="1"/>
</dbReference>